<sequence>MNARSARATLVGIGAVLLWALLALFTAASGDVPPLQLTAMSFLVAFLIALTLWIVKRRNPLRRLRQPPAAWLLGVAGLFGYHAMYFLALRTAPVVDASLIAYLWPLLIVLFSALLPGERLRWFHLAGAVLGFAGAILIISRGGLAFAGLSGGYFAAMACALIWSGYSVLNRRFPDVPTDAVGGFCGVTAILAFGLHLGLEQTVWPGTAWQWLAVLGLGLGPVGGAFFLWDHGTKHGDIRVLGASAYLAPLISTVILIAAREAEPTWRIGLACLLITGGAALAAREMLRRRRPA</sequence>
<dbReference type="SUPFAM" id="SSF103481">
    <property type="entry name" value="Multidrug resistance efflux transporter EmrE"/>
    <property type="match status" value="2"/>
</dbReference>
<proteinExistence type="predicted"/>
<dbReference type="OrthoDB" id="9795732at2"/>
<name>A0A2M9G187_9PROT</name>
<comment type="caution">
    <text evidence="3">The sequence shown here is derived from an EMBL/GenBank/DDBJ whole genome shotgun (WGS) entry which is preliminary data.</text>
</comment>
<feature type="transmembrane region" description="Helical" evidence="1">
    <location>
        <begin position="68"/>
        <end position="88"/>
    </location>
</feature>
<feature type="transmembrane region" description="Helical" evidence="1">
    <location>
        <begin position="122"/>
        <end position="139"/>
    </location>
</feature>
<feature type="transmembrane region" description="Helical" evidence="1">
    <location>
        <begin position="241"/>
        <end position="259"/>
    </location>
</feature>
<evidence type="ECO:0000313" key="4">
    <source>
        <dbReference type="Proteomes" id="UP000229498"/>
    </source>
</evidence>
<dbReference type="EMBL" id="PHIG01000032">
    <property type="protein sequence ID" value="PJK29487.1"/>
    <property type="molecule type" value="Genomic_DNA"/>
</dbReference>
<accession>A0A2M9G187</accession>
<feature type="domain" description="EamA" evidence="2">
    <location>
        <begin position="9"/>
        <end position="139"/>
    </location>
</feature>
<evidence type="ECO:0000313" key="3">
    <source>
        <dbReference type="EMBL" id="PJK29487.1"/>
    </source>
</evidence>
<keyword evidence="1" id="KW-0812">Transmembrane</keyword>
<dbReference type="AlphaFoldDB" id="A0A2M9G187"/>
<dbReference type="PANTHER" id="PTHR22911:SF76">
    <property type="entry name" value="EAMA DOMAIN-CONTAINING PROTEIN"/>
    <property type="match status" value="1"/>
</dbReference>
<feature type="transmembrane region" description="Helical" evidence="1">
    <location>
        <begin position="181"/>
        <end position="199"/>
    </location>
</feature>
<dbReference type="InterPro" id="IPR037185">
    <property type="entry name" value="EmrE-like"/>
</dbReference>
<evidence type="ECO:0000259" key="2">
    <source>
        <dbReference type="Pfam" id="PF00892"/>
    </source>
</evidence>
<feature type="domain" description="EamA" evidence="2">
    <location>
        <begin position="152"/>
        <end position="282"/>
    </location>
</feature>
<dbReference type="RefSeq" id="WP_109793511.1">
    <property type="nucleotide sequence ID" value="NZ_PHIG01000032.1"/>
</dbReference>
<feature type="transmembrane region" description="Helical" evidence="1">
    <location>
        <begin position="40"/>
        <end position="56"/>
    </location>
</feature>
<feature type="transmembrane region" description="Helical" evidence="1">
    <location>
        <begin position="145"/>
        <end position="169"/>
    </location>
</feature>
<evidence type="ECO:0000256" key="1">
    <source>
        <dbReference type="SAM" id="Phobius"/>
    </source>
</evidence>
<keyword evidence="1" id="KW-0472">Membrane</keyword>
<feature type="transmembrane region" description="Helical" evidence="1">
    <location>
        <begin position="265"/>
        <end position="283"/>
    </location>
</feature>
<reference evidence="3 4" key="1">
    <citation type="submission" date="2017-11" db="EMBL/GenBank/DDBJ databases">
        <title>Draft genome sequence of Rhizobiales bacterium SY3-13.</title>
        <authorList>
            <person name="Sun C."/>
        </authorList>
    </citation>
    <scope>NUCLEOTIDE SEQUENCE [LARGE SCALE GENOMIC DNA]</scope>
    <source>
        <strain evidence="3 4">SY3-13</strain>
    </source>
</reference>
<keyword evidence="1" id="KW-1133">Transmembrane helix</keyword>
<dbReference type="PANTHER" id="PTHR22911">
    <property type="entry name" value="ACYL-MALONYL CONDENSING ENZYME-RELATED"/>
    <property type="match status" value="1"/>
</dbReference>
<organism evidence="3 4">
    <name type="scientific">Minwuia thermotolerans</name>
    <dbReference type="NCBI Taxonomy" id="2056226"/>
    <lineage>
        <taxon>Bacteria</taxon>
        <taxon>Pseudomonadati</taxon>
        <taxon>Pseudomonadota</taxon>
        <taxon>Alphaproteobacteria</taxon>
        <taxon>Minwuiales</taxon>
        <taxon>Minwuiaceae</taxon>
        <taxon>Minwuia</taxon>
    </lineage>
</organism>
<dbReference type="InterPro" id="IPR000620">
    <property type="entry name" value="EamA_dom"/>
</dbReference>
<feature type="transmembrane region" description="Helical" evidence="1">
    <location>
        <begin position="211"/>
        <end position="229"/>
    </location>
</feature>
<keyword evidence="4" id="KW-1185">Reference proteome</keyword>
<gene>
    <name evidence="3" type="ORF">CVT23_10510</name>
</gene>
<dbReference type="Pfam" id="PF00892">
    <property type="entry name" value="EamA"/>
    <property type="match status" value="2"/>
</dbReference>
<dbReference type="GO" id="GO:0016020">
    <property type="term" value="C:membrane"/>
    <property type="evidence" value="ECO:0007669"/>
    <property type="project" value="InterPro"/>
</dbReference>
<dbReference type="Proteomes" id="UP000229498">
    <property type="component" value="Unassembled WGS sequence"/>
</dbReference>
<protein>
    <submittedName>
        <fullName evidence="3">EamA family transporter</fullName>
    </submittedName>
</protein>
<feature type="transmembrane region" description="Helical" evidence="1">
    <location>
        <begin position="94"/>
        <end position="115"/>
    </location>
</feature>